<feature type="compositionally biased region" description="Polar residues" evidence="1">
    <location>
        <begin position="488"/>
        <end position="497"/>
    </location>
</feature>
<dbReference type="EMBL" id="LATX01001922">
    <property type="protein sequence ID" value="KTB36117.1"/>
    <property type="molecule type" value="Genomic_DNA"/>
</dbReference>
<organism evidence="2 3">
    <name type="scientific">Moniliophthora roreri</name>
    <name type="common">Frosty pod rot fungus</name>
    <name type="synonym">Monilia roreri</name>
    <dbReference type="NCBI Taxonomy" id="221103"/>
    <lineage>
        <taxon>Eukaryota</taxon>
        <taxon>Fungi</taxon>
        <taxon>Dikarya</taxon>
        <taxon>Basidiomycota</taxon>
        <taxon>Agaricomycotina</taxon>
        <taxon>Agaricomycetes</taxon>
        <taxon>Agaricomycetidae</taxon>
        <taxon>Agaricales</taxon>
        <taxon>Marasmiineae</taxon>
        <taxon>Marasmiaceae</taxon>
        <taxon>Moniliophthora</taxon>
    </lineage>
</organism>
<evidence type="ECO:0000313" key="2">
    <source>
        <dbReference type="EMBL" id="KTB36117.1"/>
    </source>
</evidence>
<dbReference type="AlphaFoldDB" id="A0A0W0FIN2"/>
<sequence>MFLSQTERPASATVAQDISTSTTENPICPYEDQELLASGFPYDTRSSSVTYTREREKASATSRIEKVKYHIVGAYKSRLPESDLSSHSISPSNMKGDIWILAECILNAPDSRIPIPFPWRRPRVTRVRSRHPDQASDSAIPKCQRELLQKLTVYGSFMPVCYTDVGMPTLRIISTAKSPGAQRHVAILNIGASYDTDDESESDSFDSDSSSIAFSAPASRTCTYNGNGNVTGIGEPPHEHEPTDAAEPRSFSNWLGITDDLDVEEFPDGIAERSHGPGPDGVLDLQFGDDVEVWLDGLANGMEYPNVEDDFGNGTCVDGGLGDGHDGDSNDASAQSAKVQMTYGQVLDEAPMKESNGKLDAKSDSSAPTASNESEEGELDERREVTVAEEVSDQPKHSAPGMDARRPAGAQGIAKTPTGVAPTVTKENDLSTNVSVFTPPPAKRRNSILQDHPQGAPLLPSNTCETHFPRFNKNKDTSSSHPVVGVTKANSKANAQYASEGVKIENEKAPTNSSVKKGS</sequence>
<name>A0A0W0FIN2_MONRR</name>
<comment type="caution">
    <text evidence="2">The sequence shown here is derived from an EMBL/GenBank/DDBJ whole genome shotgun (WGS) entry which is preliminary data.</text>
</comment>
<reference evidence="2 3" key="1">
    <citation type="submission" date="2015-12" db="EMBL/GenBank/DDBJ databases">
        <title>Draft genome sequence of Moniliophthora roreri, the causal agent of frosty pod rot of cacao.</title>
        <authorList>
            <person name="Aime M.C."/>
            <person name="Diaz-Valderrama J.R."/>
            <person name="Kijpornyongpan T."/>
            <person name="Phillips-Mora W."/>
        </authorList>
    </citation>
    <scope>NUCLEOTIDE SEQUENCE [LARGE SCALE GENOMIC DNA]</scope>
    <source>
        <strain evidence="2 3">MCA 2952</strain>
    </source>
</reference>
<accession>A0A0W0FIN2</accession>
<protein>
    <submittedName>
        <fullName evidence="2">Uncharacterized protein</fullName>
    </submittedName>
</protein>
<dbReference type="Proteomes" id="UP000054988">
    <property type="component" value="Unassembled WGS sequence"/>
</dbReference>
<feature type="region of interest" description="Disordered" evidence="1">
    <location>
        <begin position="226"/>
        <end position="247"/>
    </location>
</feature>
<feature type="compositionally biased region" description="Basic and acidic residues" evidence="1">
    <location>
        <begin position="354"/>
        <end position="363"/>
    </location>
</feature>
<feature type="compositionally biased region" description="Basic and acidic residues" evidence="1">
    <location>
        <begin position="236"/>
        <end position="247"/>
    </location>
</feature>
<feature type="region of interest" description="Disordered" evidence="1">
    <location>
        <begin position="354"/>
        <end position="519"/>
    </location>
</feature>
<evidence type="ECO:0000256" key="1">
    <source>
        <dbReference type="SAM" id="MobiDB-lite"/>
    </source>
</evidence>
<evidence type="ECO:0000313" key="3">
    <source>
        <dbReference type="Proteomes" id="UP000054988"/>
    </source>
</evidence>
<gene>
    <name evidence="2" type="ORF">WG66_11278</name>
</gene>
<feature type="region of interest" description="Disordered" evidence="1">
    <location>
        <begin position="315"/>
        <end position="337"/>
    </location>
</feature>
<feature type="region of interest" description="Disordered" evidence="1">
    <location>
        <begin position="1"/>
        <end position="26"/>
    </location>
</feature>
<feature type="compositionally biased region" description="Polar residues" evidence="1">
    <location>
        <begin position="1"/>
        <end position="25"/>
    </location>
</feature>
<feature type="compositionally biased region" description="Polar residues" evidence="1">
    <location>
        <begin position="509"/>
        <end position="519"/>
    </location>
</feature>
<proteinExistence type="predicted"/>